<dbReference type="Pfam" id="PF13561">
    <property type="entry name" value="adh_short_C2"/>
    <property type="match status" value="1"/>
</dbReference>
<comment type="similarity">
    <text evidence="1">Belongs to the short-chain dehydrogenases/reductases (SDR) family.</text>
</comment>
<dbReference type="Gene3D" id="3.40.50.720">
    <property type="entry name" value="NAD(P)-binding Rossmann-like Domain"/>
    <property type="match status" value="1"/>
</dbReference>
<dbReference type="FunFam" id="3.40.50.720:FF:000084">
    <property type="entry name" value="Short-chain dehydrogenase reductase"/>
    <property type="match status" value="1"/>
</dbReference>
<dbReference type="PANTHER" id="PTHR42820">
    <property type="entry name" value="SHORT-CHAIN DEHYDROGENASE REDUCTASE"/>
    <property type="match status" value="1"/>
</dbReference>
<reference evidence="2" key="1">
    <citation type="submission" date="2020-05" db="EMBL/GenBank/DDBJ databases">
        <title>Sulfur intermediates as new biogeochemical hubs in an aquatic model microbial ecosystem.</title>
        <authorList>
            <person name="Vigneron A."/>
        </authorList>
    </citation>
    <scope>NUCLEOTIDE SEQUENCE</scope>
    <source>
        <strain evidence="2">Bin.250</strain>
    </source>
</reference>
<name>A0A972VUW2_9GAMM</name>
<dbReference type="InterPro" id="IPR036291">
    <property type="entry name" value="NAD(P)-bd_dom_sf"/>
</dbReference>
<dbReference type="PRINTS" id="PR00080">
    <property type="entry name" value="SDRFAMILY"/>
</dbReference>
<dbReference type="EMBL" id="JABMOJ010000178">
    <property type="protein sequence ID" value="NQV64683.1"/>
    <property type="molecule type" value="Genomic_DNA"/>
</dbReference>
<dbReference type="SUPFAM" id="SSF51735">
    <property type="entry name" value="NAD(P)-binding Rossmann-fold domains"/>
    <property type="match status" value="1"/>
</dbReference>
<dbReference type="Proteomes" id="UP000754644">
    <property type="component" value="Unassembled WGS sequence"/>
</dbReference>
<evidence type="ECO:0000256" key="1">
    <source>
        <dbReference type="ARBA" id="ARBA00006484"/>
    </source>
</evidence>
<evidence type="ECO:0000313" key="2">
    <source>
        <dbReference type="EMBL" id="NQV64683.1"/>
    </source>
</evidence>
<comment type="caution">
    <text evidence="2">The sequence shown here is derived from an EMBL/GenBank/DDBJ whole genome shotgun (WGS) entry which is preliminary data.</text>
</comment>
<organism evidence="2 3">
    <name type="scientific">SAR86 cluster bacterium</name>
    <dbReference type="NCBI Taxonomy" id="2030880"/>
    <lineage>
        <taxon>Bacteria</taxon>
        <taxon>Pseudomonadati</taxon>
        <taxon>Pseudomonadota</taxon>
        <taxon>Gammaproteobacteria</taxon>
        <taxon>SAR86 cluster</taxon>
    </lineage>
</organism>
<sequence>MTDRLVGKVALITGGTSGIGAATARLFAAEGARVVIVGRSEEKGQKLAASLGSHVIYSKADITQEADIAAAIALTVKHFGKLDILFNNAGGPVGAGLQGVTPEHIQDGVSLLLSSVILGIKHAIGPMTANGGGSIINNSSIAGLRHLQGDILYSAIKAAVSHYTRLAGVELGPLNIRVNAISPGAIATPIFYGGSARANTLTDAENEAKMAKLTANLAKAVPLQQAGLAVDIAEGALYLASDASRFVTSHDLVIDGGRTAMFNEPRG</sequence>
<dbReference type="InterPro" id="IPR002347">
    <property type="entry name" value="SDR_fam"/>
</dbReference>
<dbReference type="PRINTS" id="PR00081">
    <property type="entry name" value="GDHRDH"/>
</dbReference>
<dbReference type="AlphaFoldDB" id="A0A972VUW2"/>
<accession>A0A972VUW2</accession>
<evidence type="ECO:0000313" key="3">
    <source>
        <dbReference type="Proteomes" id="UP000754644"/>
    </source>
</evidence>
<gene>
    <name evidence="2" type="ORF">HQ497_04890</name>
</gene>
<dbReference type="PANTHER" id="PTHR42820:SF1">
    <property type="entry name" value="SHORT-CHAIN DEHYDROGENASE_REDUCTASE FAMILY PROTEIN"/>
    <property type="match status" value="1"/>
</dbReference>
<proteinExistence type="inferred from homology"/>
<protein>
    <submittedName>
        <fullName evidence="2">SDR family oxidoreductase</fullName>
    </submittedName>
</protein>